<name>A0A6I8U8D7_AEDAE</name>
<evidence type="ECO:0000313" key="3">
    <source>
        <dbReference type="EnsemblMetazoa" id="AAEL025425-PA"/>
    </source>
</evidence>
<dbReference type="PANTHER" id="PTHR15666:SF1">
    <property type="entry name" value="COMM DOMAIN-CONTAINING PROTEIN 5"/>
    <property type="match status" value="1"/>
</dbReference>
<gene>
    <name evidence="3" type="primary">5571494</name>
</gene>
<dbReference type="InParanoid" id="A0A6I8U8D7"/>
<dbReference type="AlphaFoldDB" id="A0A6I8U8D7"/>
<protein>
    <recommendedName>
        <fullName evidence="1">COMM domain-containing protein 5</fullName>
    </recommendedName>
</protein>
<dbReference type="GO" id="GO:0005634">
    <property type="term" value="C:nucleus"/>
    <property type="evidence" value="ECO:0007669"/>
    <property type="project" value="TreeGrafter"/>
</dbReference>
<reference evidence="3" key="2">
    <citation type="submission" date="2020-05" db="UniProtKB">
        <authorList>
            <consortium name="EnsemblMetazoa"/>
        </authorList>
    </citation>
    <scope>IDENTIFICATION</scope>
    <source>
        <strain evidence="3">LVP_AGWG</strain>
    </source>
</reference>
<organism evidence="3 4">
    <name type="scientific">Aedes aegypti</name>
    <name type="common">Yellowfever mosquito</name>
    <name type="synonym">Culex aegypti</name>
    <dbReference type="NCBI Taxonomy" id="7159"/>
    <lineage>
        <taxon>Eukaryota</taxon>
        <taxon>Metazoa</taxon>
        <taxon>Ecdysozoa</taxon>
        <taxon>Arthropoda</taxon>
        <taxon>Hexapoda</taxon>
        <taxon>Insecta</taxon>
        <taxon>Pterygota</taxon>
        <taxon>Neoptera</taxon>
        <taxon>Endopterygota</taxon>
        <taxon>Diptera</taxon>
        <taxon>Nematocera</taxon>
        <taxon>Culicoidea</taxon>
        <taxon>Culicidae</taxon>
        <taxon>Culicinae</taxon>
        <taxon>Aedini</taxon>
        <taxon>Aedes</taxon>
        <taxon>Stegomyia</taxon>
    </lineage>
</organism>
<dbReference type="PROSITE" id="PS51269">
    <property type="entry name" value="COMM"/>
    <property type="match status" value="1"/>
</dbReference>
<reference evidence="3 4" key="1">
    <citation type="submission" date="2017-06" db="EMBL/GenBank/DDBJ databases">
        <title>Aedes aegypti genome working group (AGWG) sequencing and assembly.</title>
        <authorList>
            <consortium name="Aedes aegypti Genome Working Group (AGWG)"/>
            <person name="Matthews B.J."/>
        </authorList>
    </citation>
    <scope>NUCLEOTIDE SEQUENCE [LARGE SCALE GENOMIC DNA]</scope>
    <source>
        <strain evidence="3 4">LVP_AGWG</strain>
    </source>
</reference>
<dbReference type="OrthoDB" id="203754at2759"/>
<proteinExistence type="inferred from homology"/>
<sequence length="206" mass="24595">MSSNFKYSLTKVYKNYQKYVPELKSAVVLRTIIQVCVHYIETKSCSKEVLDRAVKKLQASNQDVPEHFCELFAGILQLIRLYLRYPKGIVKDDELRESLKELKFRDDCIEDIVKVLRQHRDPLSFNYREMRNLRSPPRRMVWRINVSFMDRSSTRHPTVILHIQKTDGEFLSFELSLSMFHRLRYNVASLLHELQTLERRQSVRKS</sequence>
<dbReference type="EnsemblMetazoa" id="AAEL025425-RA">
    <property type="protein sequence ID" value="AAEL025425-PA"/>
    <property type="gene ID" value="AAEL025425"/>
</dbReference>
<comment type="similarity">
    <text evidence="2">Belongs to the COMM domain-containing protein 5 family.</text>
</comment>
<keyword evidence="4" id="KW-1185">Reference proteome</keyword>
<accession>A0A6I8U8D7</accession>
<dbReference type="PANTHER" id="PTHR15666">
    <property type="entry name" value="COMM DOMAIN CONTAINING PROTEIN 5"/>
    <property type="match status" value="1"/>
</dbReference>
<evidence type="ECO:0000256" key="1">
    <source>
        <dbReference type="ARBA" id="ARBA00016556"/>
    </source>
</evidence>
<evidence type="ECO:0000313" key="4">
    <source>
        <dbReference type="Proteomes" id="UP000008820"/>
    </source>
</evidence>
<dbReference type="FunCoup" id="A0A6I8U8D7">
    <property type="interactions" value="362"/>
</dbReference>
<dbReference type="Proteomes" id="UP000008820">
    <property type="component" value="Chromosome 1"/>
</dbReference>
<dbReference type="InterPro" id="IPR017920">
    <property type="entry name" value="COMM"/>
</dbReference>
<dbReference type="Pfam" id="PF07258">
    <property type="entry name" value="COMM_domain"/>
    <property type="match status" value="1"/>
</dbReference>
<dbReference type="InterPro" id="IPR037357">
    <property type="entry name" value="COMMD5"/>
</dbReference>
<evidence type="ECO:0000256" key="2">
    <source>
        <dbReference type="ARBA" id="ARBA00093452"/>
    </source>
</evidence>